<comment type="caution">
    <text evidence="1">The sequence shown here is derived from an EMBL/GenBank/DDBJ whole genome shotgun (WGS) entry which is preliminary data.</text>
</comment>
<dbReference type="EMBL" id="CAJOBB010025668">
    <property type="protein sequence ID" value="CAF4410251.1"/>
    <property type="molecule type" value="Genomic_DNA"/>
</dbReference>
<proteinExistence type="predicted"/>
<feature type="non-terminal residue" evidence="1">
    <location>
        <position position="102"/>
    </location>
</feature>
<evidence type="ECO:0000313" key="1">
    <source>
        <dbReference type="EMBL" id="CAF4410251.1"/>
    </source>
</evidence>
<gene>
    <name evidence="1" type="ORF">KXQ929_LOCUS51546</name>
</gene>
<organism evidence="1 2">
    <name type="scientific">Adineta steineri</name>
    <dbReference type="NCBI Taxonomy" id="433720"/>
    <lineage>
        <taxon>Eukaryota</taxon>
        <taxon>Metazoa</taxon>
        <taxon>Spiralia</taxon>
        <taxon>Gnathifera</taxon>
        <taxon>Rotifera</taxon>
        <taxon>Eurotatoria</taxon>
        <taxon>Bdelloidea</taxon>
        <taxon>Adinetida</taxon>
        <taxon>Adinetidae</taxon>
        <taxon>Adineta</taxon>
    </lineage>
</organism>
<accession>A0A820PXZ6</accession>
<reference evidence="1" key="1">
    <citation type="submission" date="2021-02" db="EMBL/GenBank/DDBJ databases">
        <authorList>
            <person name="Nowell W R."/>
        </authorList>
    </citation>
    <scope>NUCLEOTIDE SEQUENCE</scope>
</reference>
<dbReference type="Proteomes" id="UP000663868">
    <property type="component" value="Unassembled WGS sequence"/>
</dbReference>
<evidence type="ECO:0000313" key="2">
    <source>
        <dbReference type="Proteomes" id="UP000663868"/>
    </source>
</evidence>
<dbReference type="AlphaFoldDB" id="A0A820PXZ6"/>
<name>A0A820PXZ6_9BILA</name>
<protein>
    <submittedName>
        <fullName evidence="1">Uncharacterized protein</fullName>
    </submittedName>
</protein>
<sequence>MTTNNFHDDENDIDMDYYSSIADEWNHLEHKTFDQLQNEFNFLQRIIGELKNSLEDYSSMKLSEFVQNTNYDQKIKDFPLSQIKYIRQFYQKSIYNFQHAFI</sequence>